<accession>A0A1W1BYB2</accession>
<protein>
    <submittedName>
        <fullName evidence="6">Tyrosine recombinase XerC</fullName>
    </submittedName>
</protein>
<dbReference type="InterPro" id="IPR013762">
    <property type="entry name" value="Integrase-like_cat_sf"/>
</dbReference>
<dbReference type="InterPro" id="IPR010998">
    <property type="entry name" value="Integrase_recombinase_N"/>
</dbReference>
<evidence type="ECO:0000259" key="4">
    <source>
        <dbReference type="PROSITE" id="PS51898"/>
    </source>
</evidence>
<dbReference type="Pfam" id="PF00589">
    <property type="entry name" value="Phage_integrase"/>
    <property type="match status" value="1"/>
</dbReference>
<dbReference type="SUPFAM" id="SSF56349">
    <property type="entry name" value="DNA breaking-rejoining enzymes"/>
    <property type="match status" value="1"/>
</dbReference>
<dbReference type="AlphaFoldDB" id="A0A1W1BYB2"/>
<feature type="domain" description="Core-binding (CB)" evidence="5">
    <location>
        <begin position="1"/>
        <end position="84"/>
    </location>
</feature>
<dbReference type="InterPro" id="IPR002104">
    <property type="entry name" value="Integrase_catalytic"/>
</dbReference>
<name>A0A1W1BYB2_9ZZZZ</name>
<evidence type="ECO:0000259" key="5">
    <source>
        <dbReference type="PROSITE" id="PS51900"/>
    </source>
</evidence>
<sequence length="299" mass="34501">MINTINDFLESLKIRQYSEKTIHSYQCDLQQWLELCQNTNINSWQELNKQQIKKWTMKFNQQGVNTRSIRRYLSALKVFFDYLKERNEVKNNPVFGIKTAKINIPLPTQLAYGEIETLLDFTRKSKQSLRDTAIIEMLYGGALRVSELVSLDIQSLDFEAKFIKVLGKGNKERFVPLGAKAAIAIKKYINSRIDNNPALFLSQQQKRLSVRGVQFILDKIGISSPLGINIHPHMFRHSAATHLLQSSHDLNTTQLFLGHNSIKSTQVYTHLDFLDLADSYDNFHPLTKKQKSTKNNDKK</sequence>
<dbReference type="GO" id="GO:0006310">
    <property type="term" value="P:DNA recombination"/>
    <property type="evidence" value="ECO:0007669"/>
    <property type="project" value="UniProtKB-KW"/>
</dbReference>
<dbReference type="PANTHER" id="PTHR30349">
    <property type="entry name" value="PHAGE INTEGRASE-RELATED"/>
    <property type="match status" value="1"/>
</dbReference>
<proteinExistence type="predicted"/>
<dbReference type="InterPro" id="IPR044068">
    <property type="entry name" value="CB"/>
</dbReference>
<dbReference type="Pfam" id="PF02899">
    <property type="entry name" value="Phage_int_SAM_1"/>
    <property type="match status" value="1"/>
</dbReference>
<dbReference type="Gene3D" id="1.10.150.130">
    <property type="match status" value="1"/>
</dbReference>
<evidence type="ECO:0000256" key="1">
    <source>
        <dbReference type="ARBA" id="ARBA00022908"/>
    </source>
</evidence>
<feature type="domain" description="Tyr recombinase" evidence="4">
    <location>
        <begin position="105"/>
        <end position="281"/>
    </location>
</feature>
<dbReference type="GO" id="GO:0003677">
    <property type="term" value="F:DNA binding"/>
    <property type="evidence" value="ECO:0007669"/>
    <property type="project" value="UniProtKB-KW"/>
</dbReference>
<dbReference type="PANTHER" id="PTHR30349:SF81">
    <property type="entry name" value="TYROSINE RECOMBINASE XERC"/>
    <property type="match status" value="1"/>
</dbReference>
<keyword evidence="2" id="KW-0238">DNA-binding</keyword>
<evidence type="ECO:0000256" key="2">
    <source>
        <dbReference type="ARBA" id="ARBA00023125"/>
    </source>
</evidence>
<dbReference type="InterPro" id="IPR011010">
    <property type="entry name" value="DNA_brk_join_enz"/>
</dbReference>
<dbReference type="InterPro" id="IPR050090">
    <property type="entry name" value="Tyrosine_recombinase_XerCD"/>
</dbReference>
<dbReference type="Gene3D" id="1.10.443.10">
    <property type="entry name" value="Intergrase catalytic core"/>
    <property type="match status" value="1"/>
</dbReference>
<dbReference type="InterPro" id="IPR004107">
    <property type="entry name" value="Integrase_SAM-like_N"/>
</dbReference>
<organism evidence="6">
    <name type="scientific">hydrothermal vent metagenome</name>
    <dbReference type="NCBI Taxonomy" id="652676"/>
    <lineage>
        <taxon>unclassified sequences</taxon>
        <taxon>metagenomes</taxon>
        <taxon>ecological metagenomes</taxon>
    </lineage>
</organism>
<gene>
    <name evidence="6" type="ORF">MNB_SUP05-5-1087</name>
</gene>
<dbReference type="PROSITE" id="PS51900">
    <property type="entry name" value="CB"/>
    <property type="match status" value="1"/>
</dbReference>
<evidence type="ECO:0000256" key="3">
    <source>
        <dbReference type="ARBA" id="ARBA00023172"/>
    </source>
</evidence>
<dbReference type="GO" id="GO:0015074">
    <property type="term" value="P:DNA integration"/>
    <property type="evidence" value="ECO:0007669"/>
    <property type="project" value="UniProtKB-KW"/>
</dbReference>
<keyword evidence="1" id="KW-0229">DNA integration</keyword>
<reference evidence="6" key="1">
    <citation type="submission" date="2016-10" db="EMBL/GenBank/DDBJ databases">
        <authorList>
            <person name="de Groot N.N."/>
        </authorList>
    </citation>
    <scope>NUCLEOTIDE SEQUENCE</scope>
</reference>
<evidence type="ECO:0000313" key="6">
    <source>
        <dbReference type="EMBL" id="SFV58475.1"/>
    </source>
</evidence>
<keyword evidence="3" id="KW-0233">DNA recombination</keyword>
<dbReference type="NCBIfam" id="NF040815">
    <property type="entry name" value="recomb_XerA_Arch"/>
    <property type="match status" value="1"/>
</dbReference>
<dbReference type="PROSITE" id="PS51898">
    <property type="entry name" value="TYR_RECOMBINASE"/>
    <property type="match status" value="1"/>
</dbReference>
<dbReference type="EMBL" id="FPHJ01000024">
    <property type="protein sequence ID" value="SFV58475.1"/>
    <property type="molecule type" value="Genomic_DNA"/>
</dbReference>